<gene>
    <name evidence="1" type="ORF">NDU88_001804</name>
</gene>
<protein>
    <submittedName>
        <fullName evidence="1">Uncharacterized protein</fullName>
    </submittedName>
</protein>
<comment type="caution">
    <text evidence="1">The sequence shown here is derived from an EMBL/GenBank/DDBJ whole genome shotgun (WGS) entry which is preliminary data.</text>
</comment>
<reference evidence="1" key="1">
    <citation type="journal article" date="2022" name="bioRxiv">
        <title>Sequencing and chromosome-scale assembly of the giantPleurodeles waltlgenome.</title>
        <authorList>
            <person name="Brown T."/>
            <person name="Elewa A."/>
            <person name="Iarovenko S."/>
            <person name="Subramanian E."/>
            <person name="Araus A.J."/>
            <person name="Petzold A."/>
            <person name="Susuki M."/>
            <person name="Suzuki K.-i.T."/>
            <person name="Hayashi T."/>
            <person name="Toyoda A."/>
            <person name="Oliveira C."/>
            <person name="Osipova E."/>
            <person name="Leigh N.D."/>
            <person name="Simon A."/>
            <person name="Yun M.H."/>
        </authorList>
    </citation>
    <scope>NUCLEOTIDE SEQUENCE</scope>
    <source>
        <strain evidence="1">20211129_DDA</strain>
        <tissue evidence="1">Liver</tissue>
    </source>
</reference>
<dbReference type="EMBL" id="JANPWB010000004">
    <property type="protein sequence ID" value="KAJ1192497.1"/>
    <property type="molecule type" value="Genomic_DNA"/>
</dbReference>
<evidence type="ECO:0000313" key="2">
    <source>
        <dbReference type="Proteomes" id="UP001066276"/>
    </source>
</evidence>
<dbReference type="AlphaFoldDB" id="A0AAV7UXR2"/>
<name>A0AAV7UXR2_PLEWA</name>
<evidence type="ECO:0000313" key="1">
    <source>
        <dbReference type="EMBL" id="KAJ1192497.1"/>
    </source>
</evidence>
<keyword evidence="2" id="KW-1185">Reference proteome</keyword>
<organism evidence="1 2">
    <name type="scientific">Pleurodeles waltl</name>
    <name type="common">Iberian ribbed newt</name>
    <dbReference type="NCBI Taxonomy" id="8319"/>
    <lineage>
        <taxon>Eukaryota</taxon>
        <taxon>Metazoa</taxon>
        <taxon>Chordata</taxon>
        <taxon>Craniata</taxon>
        <taxon>Vertebrata</taxon>
        <taxon>Euteleostomi</taxon>
        <taxon>Amphibia</taxon>
        <taxon>Batrachia</taxon>
        <taxon>Caudata</taxon>
        <taxon>Salamandroidea</taxon>
        <taxon>Salamandridae</taxon>
        <taxon>Pleurodelinae</taxon>
        <taxon>Pleurodeles</taxon>
    </lineage>
</organism>
<sequence>MLNWPQWSRVSIINLAQVLEDGAPKSFAKLQEEFNFHPRQEWRYLQLKHCLQQCADTIRWGLQTLPVVTYLKTWAKHKGVLAGLYEVITQHLYSQPLLEKLRLQWQDRLQRIFDTDDSADVLEPWTRALEKLG</sequence>
<proteinExistence type="predicted"/>
<dbReference type="Proteomes" id="UP001066276">
    <property type="component" value="Chromosome 2_2"/>
</dbReference>
<accession>A0AAV7UXR2</accession>